<organism evidence="2 3">
    <name type="scientific">Rehmannia glutinosa</name>
    <name type="common">Chinese foxglove</name>
    <dbReference type="NCBI Taxonomy" id="99300"/>
    <lineage>
        <taxon>Eukaryota</taxon>
        <taxon>Viridiplantae</taxon>
        <taxon>Streptophyta</taxon>
        <taxon>Embryophyta</taxon>
        <taxon>Tracheophyta</taxon>
        <taxon>Spermatophyta</taxon>
        <taxon>Magnoliopsida</taxon>
        <taxon>eudicotyledons</taxon>
        <taxon>Gunneridae</taxon>
        <taxon>Pentapetalae</taxon>
        <taxon>asterids</taxon>
        <taxon>lamiids</taxon>
        <taxon>Lamiales</taxon>
        <taxon>Orobanchaceae</taxon>
        <taxon>Rehmannieae</taxon>
        <taxon>Rehmannia</taxon>
    </lineage>
</organism>
<evidence type="ECO:0000313" key="2">
    <source>
        <dbReference type="EMBL" id="KAK6133827.1"/>
    </source>
</evidence>
<evidence type="ECO:0000256" key="1">
    <source>
        <dbReference type="SAM" id="MobiDB-lite"/>
    </source>
</evidence>
<gene>
    <name evidence="2" type="ORF">DH2020_032420</name>
</gene>
<sequence length="127" mass="14725">MDPRSTTKLYSFEKYEEEDDDDVFYDELRRQVMQLTAEDDDSTTETRKQGPLYNHGPCSVCRPGCHYDWPGNKEDCATAPAWILSLWRSGNGTGVFIPQNVQSGRKNRSRRKKTERGITYRPVARMN</sequence>
<dbReference type="Proteomes" id="UP001318860">
    <property type="component" value="Unassembled WGS sequence"/>
</dbReference>
<evidence type="ECO:0000313" key="3">
    <source>
        <dbReference type="Proteomes" id="UP001318860"/>
    </source>
</evidence>
<feature type="region of interest" description="Disordered" evidence="1">
    <location>
        <begin position="97"/>
        <end position="118"/>
    </location>
</feature>
<reference evidence="2 3" key="1">
    <citation type="journal article" date="2021" name="Comput. Struct. Biotechnol. J.">
        <title>De novo genome assembly of the potent medicinal plant Rehmannia glutinosa using nanopore technology.</title>
        <authorList>
            <person name="Ma L."/>
            <person name="Dong C."/>
            <person name="Song C."/>
            <person name="Wang X."/>
            <person name="Zheng X."/>
            <person name="Niu Y."/>
            <person name="Chen S."/>
            <person name="Feng W."/>
        </authorList>
    </citation>
    <scope>NUCLEOTIDE SEQUENCE [LARGE SCALE GENOMIC DNA]</scope>
    <source>
        <strain evidence="2">DH-2019</strain>
    </source>
</reference>
<name>A0ABR0VIJ0_REHGL</name>
<feature type="compositionally biased region" description="Basic residues" evidence="1">
    <location>
        <begin position="105"/>
        <end position="114"/>
    </location>
</feature>
<comment type="caution">
    <text evidence="2">The sequence shown here is derived from an EMBL/GenBank/DDBJ whole genome shotgun (WGS) entry which is preliminary data.</text>
</comment>
<proteinExistence type="predicted"/>
<accession>A0ABR0VIJ0</accession>
<dbReference type="EMBL" id="JABTTQ020001206">
    <property type="protein sequence ID" value="KAK6133827.1"/>
    <property type="molecule type" value="Genomic_DNA"/>
</dbReference>
<keyword evidence="3" id="KW-1185">Reference proteome</keyword>
<protein>
    <submittedName>
        <fullName evidence="2">Uncharacterized protein</fullName>
    </submittedName>
</protein>
<dbReference type="PANTHER" id="PTHR34956:SF1">
    <property type="entry name" value="DUF4005 DOMAIN-CONTAINING PROTEIN"/>
    <property type="match status" value="1"/>
</dbReference>
<dbReference type="PANTHER" id="PTHR34956">
    <property type="entry name" value="OS05G0397300 PROTEIN"/>
    <property type="match status" value="1"/>
</dbReference>